<sequence length="273" mass="31050">MQQEDIISDLEVQPAINPDEEYRRRKEFIKSYVKNVKANGFVLGLSGGQDSTLLGKMAQDAVEELRREDPHYQFIALRLPHGEQYDEDDAKKAIDFIQPDRTVTINIKPAVEAAVQSFERALDQDMRDFDKGNNKARERMKVHYDVAAAYGLLVLGTDHAAEAITGFFTKHGDGACDIVPLFGLNKRQGKEILRTLDAPPSIFEKTPTADLEDDRPGLSDEEALGLTYEQIDDFLEGKNVSAEVEQKLIRYYKTTEHKRQTPVSPQDHWWKKL</sequence>
<evidence type="ECO:0000256" key="1">
    <source>
        <dbReference type="ARBA" id="ARBA00005859"/>
    </source>
</evidence>
<dbReference type="GO" id="GO:0003952">
    <property type="term" value="F:NAD+ synthase (glutamine-hydrolyzing) activity"/>
    <property type="evidence" value="ECO:0007669"/>
    <property type="project" value="InterPro"/>
</dbReference>
<evidence type="ECO:0000256" key="15">
    <source>
        <dbReference type="RuleBase" id="RU003812"/>
    </source>
</evidence>
<dbReference type="RefSeq" id="WP_184403105.1">
    <property type="nucleotide sequence ID" value="NZ_JACHHJ010000001.1"/>
</dbReference>
<comment type="function">
    <text evidence="10 13">Catalyzes the ATP-dependent amidation of deamido-NAD to form NAD. Uses ammonia as a nitrogen source.</text>
</comment>
<evidence type="ECO:0000256" key="8">
    <source>
        <dbReference type="ARBA" id="ARBA00023027"/>
    </source>
</evidence>
<feature type="binding site" description="in other chain" evidence="13">
    <location>
        <position position="170"/>
    </location>
    <ligand>
        <name>deamido-NAD(+)</name>
        <dbReference type="ChEBI" id="CHEBI:58437"/>
        <note>ligand shared between two neighboring subunits</note>
    </ligand>
</feature>
<comment type="pathway">
    <text evidence="13">Cofactor biosynthesis; NAD(+) biosynthesis; NAD(+) from deamido-NAD(+) (ammonia route): step 1/1.</text>
</comment>
<evidence type="ECO:0000256" key="7">
    <source>
        <dbReference type="ARBA" id="ARBA00022842"/>
    </source>
</evidence>
<evidence type="ECO:0000313" key="17">
    <source>
        <dbReference type="EMBL" id="MBB6449197.1"/>
    </source>
</evidence>
<dbReference type="GO" id="GO:0046872">
    <property type="term" value="F:metal ion binding"/>
    <property type="evidence" value="ECO:0007669"/>
    <property type="project" value="UniProtKB-KW"/>
</dbReference>
<feature type="binding site" evidence="13">
    <location>
        <position position="177"/>
    </location>
    <ligand>
        <name>deamido-NAD(+)</name>
        <dbReference type="ChEBI" id="CHEBI:58437"/>
        <note>ligand shared between two neighboring subunits</note>
    </ligand>
</feature>
<feature type="binding site" evidence="13">
    <location>
        <position position="186"/>
    </location>
    <ligand>
        <name>ATP</name>
        <dbReference type="ChEBI" id="CHEBI:30616"/>
    </ligand>
</feature>
<dbReference type="GO" id="GO:0009435">
    <property type="term" value="P:NAD+ biosynthetic process"/>
    <property type="evidence" value="ECO:0007669"/>
    <property type="project" value="UniProtKB-UniRule"/>
</dbReference>
<dbReference type="InterPro" id="IPR022310">
    <property type="entry name" value="NAD/GMP_synthase"/>
</dbReference>
<accession>A0A841PK06</accession>
<evidence type="ECO:0000256" key="11">
    <source>
        <dbReference type="ARBA" id="ARBA00066987"/>
    </source>
</evidence>
<gene>
    <name evidence="13" type="primary">nadE</name>
    <name evidence="17" type="ORF">HNR44_001146</name>
</gene>
<dbReference type="GO" id="GO:0005524">
    <property type="term" value="F:ATP binding"/>
    <property type="evidence" value="ECO:0007669"/>
    <property type="project" value="UniProtKB-UniRule"/>
</dbReference>
<name>A0A841PK06_9BACL</name>
<dbReference type="Proteomes" id="UP000568839">
    <property type="component" value="Unassembled WGS sequence"/>
</dbReference>
<dbReference type="Gene3D" id="3.40.50.620">
    <property type="entry name" value="HUPs"/>
    <property type="match status" value="1"/>
</dbReference>
<evidence type="ECO:0000256" key="4">
    <source>
        <dbReference type="ARBA" id="ARBA00022723"/>
    </source>
</evidence>
<feature type="binding site" evidence="13">
    <location>
        <position position="162"/>
    </location>
    <ligand>
        <name>Mg(2+)</name>
        <dbReference type="ChEBI" id="CHEBI:18420"/>
    </ligand>
</feature>
<evidence type="ECO:0000256" key="2">
    <source>
        <dbReference type="ARBA" id="ARBA00011738"/>
    </source>
</evidence>
<comment type="similarity">
    <text evidence="1 13 14">Belongs to the NAD synthetase family.</text>
</comment>
<evidence type="ECO:0000256" key="9">
    <source>
        <dbReference type="ARBA" id="ARBA00051206"/>
    </source>
</evidence>
<dbReference type="HAMAP" id="MF_00193">
    <property type="entry name" value="NadE_ammonia_dep"/>
    <property type="match status" value="1"/>
</dbReference>
<dbReference type="NCBIfam" id="NF001979">
    <property type="entry name" value="PRK00768.1"/>
    <property type="match status" value="1"/>
</dbReference>
<dbReference type="UniPathway" id="UPA00253">
    <property type="reaction ID" value="UER00333"/>
</dbReference>
<dbReference type="InterPro" id="IPR003694">
    <property type="entry name" value="NAD_synthase"/>
</dbReference>
<dbReference type="GO" id="GO:0008795">
    <property type="term" value="F:NAD+ synthase activity"/>
    <property type="evidence" value="ECO:0007669"/>
    <property type="project" value="UniProtKB-UniRule"/>
</dbReference>
<dbReference type="FunFam" id="3.40.50.620:FF:000015">
    <property type="entry name" value="NH(3)-dependent NAD(+) synthetase"/>
    <property type="match status" value="1"/>
</dbReference>
<dbReference type="GO" id="GO:0004359">
    <property type="term" value="F:glutaminase activity"/>
    <property type="evidence" value="ECO:0007669"/>
    <property type="project" value="InterPro"/>
</dbReference>
<feature type="binding site" description="in other chain" evidence="13">
    <location>
        <begin position="257"/>
        <end position="258"/>
    </location>
    <ligand>
        <name>deamido-NAD(+)</name>
        <dbReference type="ChEBI" id="CHEBI:58437"/>
        <note>ligand shared between two neighboring subunits</note>
    </ligand>
</feature>
<feature type="binding site" evidence="13">
    <location>
        <begin position="44"/>
        <end position="51"/>
    </location>
    <ligand>
        <name>ATP</name>
        <dbReference type="ChEBI" id="CHEBI:30616"/>
    </ligand>
</feature>
<dbReference type="NCBIfam" id="TIGR00552">
    <property type="entry name" value="nadE"/>
    <property type="match status" value="1"/>
</dbReference>
<evidence type="ECO:0000256" key="10">
    <source>
        <dbReference type="ARBA" id="ARBA00055966"/>
    </source>
</evidence>
<evidence type="ECO:0000259" key="16">
    <source>
        <dbReference type="Pfam" id="PF02540"/>
    </source>
</evidence>
<evidence type="ECO:0000256" key="6">
    <source>
        <dbReference type="ARBA" id="ARBA00022840"/>
    </source>
</evidence>
<feature type="binding site" evidence="13">
    <location>
        <position position="50"/>
    </location>
    <ligand>
        <name>Mg(2+)</name>
        <dbReference type="ChEBI" id="CHEBI:18420"/>
    </ligand>
</feature>
<dbReference type="EMBL" id="JACHHJ010000001">
    <property type="protein sequence ID" value="MBB6449197.1"/>
    <property type="molecule type" value="Genomic_DNA"/>
</dbReference>
<comment type="caution">
    <text evidence="17">The sequence shown here is derived from an EMBL/GenBank/DDBJ whole genome shotgun (WGS) entry which is preliminary data.</text>
</comment>
<feature type="binding site" evidence="13">
    <location>
        <position position="208"/>
    </location>
    <ligand>
        <name>ATP</name>
        <dbReference type="ChEBI" id="CHEBI:30616"/>
    </ligand>
</feature>
<evidence type="ECO:0000256" key="3">
    <source>
        <dbReference type="ARBA" id="ARBA00022598"/>
    </source>
</evidence>
<dbReference type="AlphaFoldDB" id="A0A841PK06"/>
<keyword evidence="5 13" id="KW-0547">Nucleotide-binding</keyword>
<dbReference type="PANTHER" id="PTHR23090">
    <property type="entry name" value="NH 3 /GLUTAMINE-DEPENDENT NAD + SYNTHETASE"/>
    <property type="match status" value="1"/>
</dbReference>
<keyword evidence="7 13" id="KW-0460">Magnesium</keyword>
<comment type="catalytic activity">
    <reaction evidence="9 13 15">
        <text>deamido-NAD(+) + NH4(+) + ATP = AMP + diphosphate + NAD(+) + H(+)</text>
        <dbReference type="Rhea" id="RHEA:21188"/>
        <dbReference type="ChEBI" id="CHEBI:15378"/>
        <dbReference type="ChEBI" id="CHEBI:28938"/>
        <dbReference type="ChEBI" id="CHEBI:30616"/>
        <dbReference type="ChEBI" id="CHEBI:33019"/>
        <dbReference type="ChEBI" id="CHEBI:57540"/>
        <dbReference type="ChEBI" id="CHEBI:58437"/>
        <dbReference type="ChEBI" id="CHEBI:456215"/>
        <dbReference type="EC" id="6.3.1.5"/>
    </reaction>
</comment>
<dbReference type="InterPro" id="IPR014729">
    <property type="entry name" value="Rossmann-like_a/b/a_fold"/>
</dbReference>
<dbReference type="CDD" id="cd00553">
    <property type="entry name" value="NAD_synthase"/>
    <property type="match status" value="1"/>
</dbReference>
<dbReference type="PANTHER" id="PTHR23090:SF7">
    <property type="entry name" value="NH(3)-DEPENDENT NAD(+) SYNTHETASE"/>
    <property type="match status" value="1"/>
</dbReference>
<organism evidence="17 18">
    <name type="scientific">Geomicrobium halophilum</name>
    <dbReference type="NCBI Taxonomy" id="549000"/>
    <lineage>
        <taxon>Bacteria</taxon>
        <taxon>Bacillati</taxon>
        <taxon>Bacillota</taxon>
        <taxon>Bacilli</taxon>
        <taxon>Bacillales</taxon>
        <taxon>Geomicrobium</taxon>
    </lineage>
</organism>
<keyword evidence="6 13" id="KW-0067">ATP-binding</keyword>
<feature type="binding site" description="in other chain" evidence="13">
    <location>
        <position position="137"/>
    </location>
    <ligand>
        <name>deamido-NAD(+)</name>
        <dbReference type="ChEBI" id="CHEBI:58437"/>
        <note>ligand shared between two neighboring subunits</note>
    </ligand>
</feature>
<proteinExistence type="inferred from homology"/>
<evidence type="ECO:0000256" key="14">
    <source>
        <dbReference type="RuleBase" id="RU003811"/>
    </source>
</evidence>
<dbReference type="SUPFAM" id="SSF52402">
    <property type="entry name" value="Adenine nucleotide alpha hydrolases-like"/>
    <property type="match status" value="1"/>
</dbReference>
<comment type="subunit">
    <text evidence="2 13">Homodimer.</text>
</comment>
<evidence type="ECO:0000313" key="18">
    <source>
        <dbReference type="Proteomes" id="UP000568839"/>
    </source>
</evidence>
<protein>
    <recommendedName>
        <fullName evidence="12 13">NH(3)-dependent NAD(+) synthetase</fullName>
        <ecNumber evidence="11 13">6.3.1.5</ecNumber>
    </recommendedName>
</protein>
<dbReference type="Pfam" id="PF02540">
    <property type="entry name" value="NAD_synthase"/>
    <property type="match status" value="1"/>
</dbReference>
<keyword evidence="3 13" id="KW-0436">Ligase</keyword>
<keyword evidence="18" id="KW-1185">Reference proteome</keyword>
<evidence type="ECO:0000256" key="12">
    <source>
        <dbReference type="ARBA" id="ARBA00070926"/>
    </source>
</evidence>
<dbReference type="EC" id="6.3.1.5" evidence="11 13"/>
<evidence type="ECO:0000256" key="5">
    <source>
        <dbReference type="ARBA" id="ARBA00022741"/>
    </source>
</evidence>
<dbReference type="InterPro" id="IPR022926">
    <property type="entry name" value="NH(3)-dep_NAD(+)_synth"/>
</dbReference>
<keyword evidence="8 13" id="KW-0520">NAD</keyword>
<feature type="binding site" evidence="13">
    <location>
        <position position="157"/>
    </location>
    <ligand>
        <name>ATP</name>
        <dbReference type="ChEBI" id="CHEBI:30616"/>
    </ligand>
</feature>
<reference evidence="17 18" key="1">
    <citation type="submission" date="2020-08" db="EMBL/GenBank/DDBJ databases">
        <title>Genomic Encyclopedia of Type Strains, Phase IV (KMG-IV): sequencing the most valuable type-strain genomes for metagenomic binning, comparative biology and taxonomic classification.</title>
        <authorList>
            <person name="Goeker M."/>
        </authorList>
    </citation>
    <scope>NUCLEOTIDE SEQUENCE [LARGE SCALE GENOMIC DNA]</scope>
    <source>
        <strain evidence="17 18">DSM 21769</strain>
    </source>
</reference>
<feature type="domain" description="NAD/GMP synthase" evidence="16">
    <location>
        <begin position="22"/>
        <end position="262"/>
    </location>
</feature>
<keyword evidence="4 13" id="KW-0479">Metal-binding</keyword>
<dbReference type="GO" id="GO:0005737">
    <property type="term" value="C:cytoplasm"/>
    <property type="evidence" value="ECO:0007669"/>
    <property type="project" value="InterPro"/>
</dbReference>
<evidence type="ECO:0000256" key="13">
    <source>
        <dbReference type="HAMAP-Rule" id="MF_00193"/>
    </source>
</evidence>